<keyword evidence="1" id="KW-0472">Membrane</keyword>
<keyword evidence="1" id="KW-0812">Transmembrane</keyword>
<evidence type="ECO:0000313" key="2">
    <source>
        <dbReference type="EMBL" id="DAF50102.1"/>
    </source>
</evidence>
<dbReference type="EMBL" id="BK032592">
    <property type="protein sequence ID" value="DAF50102.1"/>
    <property type="molecule type" value="Genomic_DNA"/>
</dbReference>
<feature type="transmembrane region" description="Helical" evidence="1">
    <location>
        <begin position="24"/>
        <end position="43"/>
    </location>
</feature>
<protein>
    <submittedName>
        <fullName evidence="2">Uncharacterized protein</fullName>
    </submittedName>
</protein>
<feature type="transmembrane region" description="Helical" evidence="1">
    <location>
        <begin position="82"/>
        <end position="104"/>
    </location>
</feature>
<keyword evidence="1" id="KW-1133">Transmembrane helix</keyword>
<feature type="transmembrane region" description="Helical" evidence="1">
    <location>
        <begin position="110"/>
        <end position="133"/>
    </location>
</feature>
<proteinExistence type="predicted"/>
<reference evidence="2" key="1">
    <citation type="journal article" date="2021" name="Proc. Natl. Acad. Sci. U.S.A.">
        <title>A Catalog of Tens of Thousands of Viruses from Human Metagenomes Reveals Hidden Associations with Chronic Diseases.</title>
        <authorList>
            <person name="Tisza M.J."/>
            <person name="Buck C.B."/>
        </authorList>
    </citation>
    <scope>NUCLEOTIDE SEQUENCE</scope>
    <source>
        <strain evidence="2">CtzyE57</strain>
    </source>
</reference>
<evidence type="ECO:0000256" key="1">
    <source>
        <dbReference type="SAM" id="Phobius"/>
    </source>
</evidence>
<organism evidence="2">
    <name type="scientific">Siphoviridae sp. ctzyE57</name>
    <dbReference type="NCBI Taxonomy" id="2827982"/>
    <lineage>
        <taxon>Viruses</taxon>
        <taxon>Duplodnaviria</taxon>
        <taxon>Heunggongvirae</taxon>
        <taxon>Uroviricota</taxon>
        <taxon>Caudoviricetes</taxon>
    </lineage>
</organism>
<name>A0A8S5SGM1_9CAUD</name>
<sequence length="152" mass="17129">MGTNVETTLDLSHPVLGAMSDFETLRLVCVIISLVLIAIELGCKIGNSNKRQKRSCHFTHLLCTRTGTFVKQIVQSFRLRDLFVYLAVVQVVGEGGCTHVPCVFNVKQSIYYMLPVVTQSTILLYMFAFRWVYVEFIGCIHQILIKVVSIAL</sequence>
<accession>A0A8S5SGM1</accession>